<dbReference type="PROSITE" id="PS52016">
    <property type="entry name" value="TONB_DEPENDENT_REC_3"/>
    <property type="match status" value="1"/>
</dbReference>
<keyword evidence="2 11" id="KW-0813">Transport</keyword>
<name>A0ABV1RDV6_9ALTE</name>
<organism evidence="16 17">
    <name type="scientific">Catenovulum sediminis</name>
    <dbReference type="NCBI Taxonomy" id="1740262"/>
    <lineage>
        <taxon>Bacteria</taxon>
        <taxon>Pseudomonadati</taxon>
        <taxon>Pseudomonadota</taxon>
        <taxon>Gammaproteobacteria</taxon>
        <taxon>Alteromonadales</taxon>
        <taxon>Alteromonadaceae</taxon>
        <taxon>Catenovulum</taxon>
    </lineage>
</organism>
<evidence type="ECO:0000313" key="16">
    <source>
        <dbReference type="EMBL" id="MER2491087.1"/>
    </source>
</evidence>
<dbReference type="InterPro" id="IPR000531">
    <property type="entry name" value="Beta-barrel_TonB"/>
</dbReference>
<evidence type="ECO:0000256" key="12">
    <source>
        <dbReference type="RuleBase" id="RU003357"/>
    </source>
</evidence>
<evidence type="ECO:0000256" key="9">
    <source>
        <dbReference type="ARBA" id="ARBA00023136"/>
    </source>
</evidence>
<evidence type="ECO:0000256" key="2">
    <source>
        <dbReference type="ARBA" id="ARBA00022448"/>
    </source>
</evidence>
<dbReference type="Proteomes" id="UP001467690">
    <property type="component" value="Unassembled WGS sequence"/>
</dbReference>
<keyword evidence="16" id="KW-0675">Receptor</keyword>
<dbReference type="Pfam" id="PF00593">
    <property type="entry name" value="TonB_dep_Rec_b-barrel"/>
    <property type="match status" value="1"/>
</dbReference>
<evidence type="ECO:0000256" key="4">
    <source>
        <dbReference type="ARBA" id="ARBA00022496"/>
    </source>
</evidence>
<keyword evidence="17" id="KW-1185">Reference proteome</keyword>
<dbReference type="InterPro" id="IPR012910">
    <property type="entry name" value="Plug_dom"/>
</dbReference>
<feature type="domain" description="TonB-dependent receptor-like beta-barrel" evidence="14">
    <location>
        <begin position="283"/>
        <end position="753"/>
    </location>
</feature>
<evidence type="ECO:0000313" key="17">
    <source>
        <dbReference type="Proteomes" id="UP001467690"/>
    </source>
</evidence>
<dbReference type="RefSeq" id="WP_350400808.1">
    <property type="nucleotide sequence ID" value="NZ_JBELOE010000080.1"/>
</dbReference>
<feature type="domain" description="TonB-dependent receptor plug" evidence="15">
    <location>
        <begin position="40"/>
        <end position="147"/>
    </location>
</feature>
<evidence type="ECO:0000256" key="6">
    <source>
        <dbReference type="ARBA" id="ARBA00023004"/>
    </source>
</evidence>
<keyword evidence="4" id="KW-0410">Iron transport</keyword>
<keyword evidence="13" id="KW-0732">Signal</keyword>
<dbReference type="Pfam" id="PF07715">
    <property type="entry name" value="Plug"/>
    <property type="match status" value="1"/>
</dbReference>
<reference evidence="16 17" key="1">
    <citation type="submission" date="2024-06" db="EMBL/GenBank/DDBJ databases">
        <authorList>
            <person name="Chen R.Y."/>
        </authorList>
    </citation>
    <scope>NUCLEOTIDE SEQUENCE [LARGE SCALE GENOMIC DNA]</scope>
    <source>
        <strain evidence="16 17">D2</strain>
    </source>
</reference>
<keyword evidence="8 12" id="KW-0798">TonB box</keyword>
<comment type="similarity">
    <text evidence="11 12">Belongs to the TonB-dependent receptor family.</text>
</comment>
<evidence type="ECO:0000256" key="10">
    <source>
        <dbReference type="ARBA" id="ARBA00023237"/>
    </source>
</evidence>
<dbReference type="Gene3D" id="2.40.170.20">
    <property type="entry name" value="TonB-dependent receptor, beta-barrel domain"/>
    <property type="match status" value="1"/>
</dbReference>
<sequence length="793" mass="88460">MLLRKCVLIAQLSAVPVLFAEPSDTLEVIEVTAQKRIESIQQVPISLSVLSNAQLNNLQIDNAEQLGQYITNLNVTRSIGGQHNYFIRGIGMDDFNLSSVSAIGLYIDDVALQNPMLSGFTLHDINRVEVLRGPQNTLYGKNTTGGAVKLMTPSPRLNGYHNGFVKLTVGQDNLLKIDLATDIQFASETAARMSVFQHLRDGTVTSRVEGNNTKFNDMDRLGLRFKLLHQFNGNWQLLSGINLGQQRQVTAVKTPMAPIEGESIINLDKIDLSYNGSALRSPKDNIDFTTAFIKFQGELNWFKFSSITAFEQVKSERMDDWGSQGLASSIFQTITYNTTDTQHYSQEFQLQSADTFSYNWLAGVLIDHSSGDLLQAAYIDPGSQGRPDDAVDDAGGGPLFDRAAWLENDVSSFSVYGQYDQHLADKFNYSIGLRWTRQQLSPDVHSAGMMMDLPEQPFPLGSLGWYSLGNPNFQVLTDYAGKTVLQNFVRENDGFAATARVNETFNQWGGHFKLSYQLSTNKLVYASASRGFKMGAVNSNPTTAAFQSTLNRIVQPEELITYELGWKSQFLEDQLRINGAVFKNVWLDYQFFQVYNPGNPAQLFASLINLPQAQAKGAEVEIDWLLPRAIAVRFGIAWLDTQVTDGHLDAGAIPPDQQEAFQNQVVTGNQLTNAPKWTLNSTLSKEFFFANSELNLKLHYHYKGKYHHTLAGQHTDVWQSNFSQNAFGLLNFSAKYYFGQARRYSVNIWGRNILDEPYCSERAAVPGTATETVRLCAQGADKSIGVTAVYEFD</sequence>
<dbReference type="EMBL" id="JBELOE010000080">
    <property type="protein sequence ID" value="MER2491087.1"/>
    <property type="molecule type" value="Genomic_DNA"/>
</dbReference>
<evidence type="ECO:0000259" key="14">
    <source>
        <dbReference type="Pfam" id="PF00593"/>
    </source>
</evidence>
<dbReference type="InterPro" id="IPR036942">
    <property type="entry name" value="Beta-barrel_TonB_sf"/>
</dbReference>
<evidence type="ECO:0000256" key="5">
    <source>
        <dbReference type="ARBA" id="ARBA00022692"/>
    </source>
</evidence>
<keyword evidence="7" id="KW-0406">Ion transport</keyword>
<feature type="signal peptide" evidence="13">
    <location>
        <begin position="1"/>
        <end position="20"/>
    </location>
</feature>
<accession>A0ABV1RDV6</accession>
<keyword evidence="6" id="KW-0408">Iron</keyword>
<comment type="caution">
    <text evidence="16">The sequence shown here is derived from an EMBL/GenBank/DDBJ whole genome shotgun (WGS) entry which is preliminary data.</text>
</comment>
<evidence type="ECO:0000256" key="3">
    <source>
        <dbReference type="ARBA" id="ARBA00022452"/>
    </source>
</evidence>
<dbReference type="InterPro" id="IPR039426">
    <property type="entry name" value="TonB-dep_rcpt-like"/>
</dbReference>
<evidence type="ECO:0000256" key="7">
    <source>
        <dbReference type="ARBA" id="ARBA00023065"/>
    </source>
</evidence>
<evidence type="ECO:0000256" key="8">
    <source>
        <dbReference type="ARBA" id="ARBA00023077"/>
    </source>
</evidence>
<keyword evidence="10 11" id="KW-0998">Cell outer membrane</keyword>
<comment type="subcellular location">
    <subcellularLocation>
        <location evidence="1 11">Cell outer membrane</location>
        <topology evidence="1 11">Multi-pass membrane protein</topology>
    </subcellularLocation>
</comment>
<keyword evidence="9 11" id="KW-0472">Membrane</keyword>
<evidence type="ECO:0000256" key="11">
    <source>
        <dbReference type="PROSITE-ProRule" id="PRU01360"/>
    </source>
</evidence>
<dbReference type="SUPFAM" id="SSF56935">
    <property type="entry name" value="Porins"/>
    <property type="match status" value="1"/>
</dbReference>
<keyword evidence="3 11" id="KW-1134">Transmembrane beta strand</keyword>
<gene>
    <name evidence="16" type="ORF">ABS311_04245</name>
</gene>
<dbReference type="PANTHER" id="PTHR32552:SF81">
    <property type="entry name" value="TONB-DEPENDENT OUTER MEMBRANE RECEPTOR"/>
    <property type="match status" value="1"/>
</dbReference>
<protein>
    <submittedName>
        <fullName evidence="16">TonB-dependent receptor</fullName>
    </submittedName>
</protein>
<proteinExistence type="inferred from homology"/>
<dbReference type="PANTHER" id="PTHR32552">
    <property type="entry name" value="FERRICHROME IRON RECEPTOR-RELATED"/>
    <property type="match status" value="1"/>
</dbReference>
<feature type="chain" id="PRO_5047339956" evidence="13">
    <location>
        <begin position="21"/>
        <end position="793"/>
    </location>
</feature>
<keyword evidence="5 11" id="KW-0812">Transmembrane</keyword>
<evidence type="ECO:0000259" key="15">
    <source>
        <dbReference type="Pfam" id="PF07715"/>
    </source>
</evidence>
<evidence type="ECO:0000256" key="13">
    <source>
        <dbReference type="SAM" id="SignalP"/>
    </source>
</evidence>
<evidence type="ECO:0000256" key="1">
    <source>
        <dbReference type="ARBA" id="ARBA00004571"/>
    </source>
</evidence>